<evidence type="ECO:0000259" key="14">
    <source>
        <dbReference type="PROSITE" id="PS50972"/>
    </source>
</evidence>
<dbReference type="UniPathway" id="UPA00077">
    <property type="reaction ID" value="UER00156"/>
</dbReference>
<dbReference type="FunFam" id="3.20.20.20:FF:000006">
    <property type="entry name" value="Dihydropteroate synthase"/>
    <property type="match status" value="1"/>
</dbReference>
<dbReference type="EC" id="2.5.1.15" evidence="5 12"/>
<comment type="catalytic activity">
    <reaction evidence="1">
        <text>(7,8-dihydropterin-6-yl)methyl diphosphate + 4-aminobenzoate = 7,8-dihydropteroate + diphosphate</text>
        <dbReference type="Rhea" id="RHEA:19949"/>
        <dbReference type="ChEBI" id="CHEBI:17836"/>
        <dbReference type="ChEBI" id="CHEBI:17839"/>
        <dbReference type="ChEBI" id="CHEBI:33019"/>
        <dbReference type="ChEBI" id="CHEBI:72950"/>
        <dbReference type="EC" id="2.5.1.15"/>
    </reaction>
</comment>
<dbReference type="Gene3D" id="3.20.20.20">
    <property type="entry name" value="Dihydropteroate synthase-like"/>
    <property type="match status" value="1"/>
</dbReference>
<keyword evidence="7 12" id="KW-0808">Transferase</keyword>
<dbReference type="RefSeq" id="WP_245869357.1">
    <property type="nucleotide sequence ID" value="NZ_FZOR01000032.1"/>
</dbReference>
<evidence type="ECO:0000256" key="1">
    <source>
        <dbReference type="ARBA" id="ARBA00000012"/>
    </source>
</evidence>
<evidence type="ECO:0000256" key="3">
    <source>
        <dbReference type="ARBA" id="ARBA00004763"/>
    </source>
</evidence>
<dbReference type="GO" id="GO:0004156">
    <property type="term" value="F:dihydropteroate synthase activity"/>
    <property type="evidence" value="ECO:0007669"/>
    <property type="project" value="UniProtKB-EC"/>
</dbReference>
<dbReference type="Pfam" id="PF00809">
    <property type="entry name" value="Pterin_bind"/>
    <property type="match status" value="1"/>
</dbReference>
<keyword evidence="9 12" id="KW-0460">Magnesium</keyword>
<keyword evidence="16" id="KW-1185">Reference proteome</keyword>
<sequence length="311" mass="32575">MTNAVVPGLPAPGRCLVMGVVNVTPDSFSDGGAWFDPEKAVRHGLDLLAEGADIVDVGGESTRPGAQRVSRGEELRRVVPVIEALAAENVPVSVDTMRAEVAEAAVGVGARLVNDVSGGLADPDMPRVVAAAGVPYVVMHWRGHSHDMQTRAIYADVVREVRDELLQRVDAVLREGVDPSMIVLDPGLGFAKSPKAGHNWRLLARLDALTATGYPVLVGASRKSFLTKLLADPDGTPRAFAECDDATVATTSLAAVAGAWCVRVHRVRPNADAVRVAAAFSAARLPGEGPNDECSQPAAADGRAQQGGHRP</sequence>
<keyword evidence="8 12" id="KW-0479">Metal-binding</keyword>
<feature type="domain" description="Pterin-binding" evidence="14">
    <location>
        <begin position="15"/>
        <end position="275"/>
    </location>
</feature>
<dbReference type="GO" id="GO:0005829">
    <property type="term" value="C:cytosol"/>
    <property type="evidence" value="ECO:0007669"/>
    <property type="project" value="TreeGrafter"/>
</dbReference>
<evidence type="ECO:0000256" key="12">
    <source>
        <dbReference type="RuleBase" id="RU361205"/>
    </source>
</evidence>
<dbReference type="CDD" id="cd00739">
    <property type="entry name" value="DHPS"/>
    <property type="match status" value="1"/>
</dbReference>
<keyword evidence="10 12" id="KW-0289">Folate biosynthesis</keyword>
<gene>
    <name evidence="15" type="ORF">SAMN05443665_103266</name>
</gene>
<dbReference type="InterPro" id="IPR000489">
    <property type="entry name" value="Pterin-binding_dom"/>
</dbReference>
<dbReference type="PROSITE" id="PS00793">
    <property type="entry name" value="DHPS_2"/>
    <property type="match status" value="1"/>
</dbReference>
<reference evidence="15 16" key="1">
    <citation type="submission" date="2017-06" db="EMBL/GenBank/DDBJ databases">
        <authorList>
            <person name="Kim H.J."/>
            <person name="Triplett B.A."/>
        </authorList>
    </citation>
    <scope>NUCLEOTIDE SEQUENCE [LARGE SCALE GENOMIC DNA]</scope>
    <source>
        <strain evidence="15 16">DSM 44715</strain>
    </source>
</reference>
<evidence type="ECO:0000256" key="8">
    <source>
        <dbReference type="ARBA" id="ARBA00022723"/>
    </source>
</evidence>
<protein>
    <recommendedName>
        <fullName evidence="6 12">Dihydropteroate synthase</fullName>
        <shortName evidence="12">DHPS</shortName>
        <ecNumber evidence="5 12">2.5.1.15</ecNumber>
    </recommendedName>
    <alternativeName>
        <fullName evidence="11 12">Dihydropteroate pyrophosphorylase</fullName>
    </alternativeName>
</protein>
<evidence type="ECO:0000256" key="5">
    <source>
        <dbReference type="ARBA" id="ARBA00012458"/>
    </source>
</evidence>
<organism evidence="15 16">
    <name type="scientific">Actinomadura meyerae</name>
    <dbReference type="NCBI Taxonomy" id="240840"/>
    <lineage>
        <taxon>Bacteria</taxon>
        <taxon>Bacillati</taxon>
        <taxon>Actinomycetota</taxon>
        <taxon>Actinomycetes</taxon>
        <taxon>Streptosporangiales</taxon>
        <taxon>Thermomonosporaceae</taxon>
        <taxon>Actinomadura</taxon>
    </lineage>
</organism>
<dbReference type="PROSITE" id="PS50972">
    <property type="entry name" value="PTERIN_BINDING"/>
    <property type="match status" value="1"/>
</dbReference>
<evidence type="ECO:0000256" key="7">
    <source>
        <dbReference type="ARBA" id="ARBA00022679"/>
    </source>
</evidence>
<dbReference type="AlphaFoldDB" id="A0A239MWU8"/>
<dbReference type="SUPFAM" id="SSF51717">
    <property type="entry name" value="Dihydropteroate synthetase-like"/>
    <property type="match status" value="1"/>
</dbReference>
<evidence type="ECO:0000256" key="13">
    <source>
        <dbReference type="SAM" id="MobiDB-lite"/>
    </source>
</evidence>
<proteinExistence type="inferred from homology"/>
<evidence type="ECO:0000256" key="9">
    <source>
        <dbReference type="ARBA" id="ARBA00022842"/>
    </source>
</evidence>
<evidence type="ECO:0000313" key="16">
    <source>
        <dbReference type="Proteomes" id="UP000198318"/>
    </source>
</evidence>
<evidence type="ECO:0000313" key="15">
    <source>
        <dbReference type="EMBL" id="SNT46614.1"/>
    </source>
</evidence>
<dbReference type="GO" id="GO:0046872">
    <property type="term" value="F:metal ion binding"/>
    <property type="evidence" value="ECO:0007669"/>
    <property type="project" value="UniProtKB-KW"/>
</dbReference>
<dbReference type="EMBL" id="FZOR01000032">
    <property type="protein sequence ID" value="SNT46614.1"/>
    <property type="molecule type" value="Genomic_DNA"/>
</dbReference>
<comment type="cofactor">
    <cofactor evidence="2 12">
        <name>Mg(2+)</name>
        <dbReference type="ChEBI" id="CHEBI:18420"/>
    </cofactor>
</comment>
<dbReference type="InterPro" id="IPR011005">
    <property type="entry name" value="Dihydropteroate_synth-like_sf"/>
</dbReference>
<comment type="function">
    <text evidence="12">Catalyzes the condensation of para-aminobenzoate (pABA) with 6-hydroxymethyl-7,8-dihydropterin diphosphate (DHPt-PP) to form 7,8-dihydropteroate (H2Pte), the immediate precursor of folate derivatives.</text>
</comment>
<comment type="similarity">
    <text evidence="4 12">Belongs to the DHPS family.</text>
</comment>
<dbReference type="PANTHER" id="PTHR20941:SF1">
    <property type="entry name" value="FOLIC ACID SYNTHESIS PROTEIN FOL1"/>
    <property type="match status" value="1"/>
</dbReference>
<dbReference type="InterPro" id="IPR045031">
    <property type="entry name" value="DHP_synth-like"/>
</dbReference>
<dbReference type="Proteomes" id="UP000198318">
    <property type="component" value="Unassembled WGS sequence"/>
</dbReference>
<dbReference type="GO" id="GO:0046654">
    <property type="term" value="P:tetrahydrofolate biosynthetic process"/>
    <property type="evidence" value="ECO:0007669"/>
    <property type="project" value="UniProtKB-UniPathway"/>
</dbReference>
<dbReference type="PROSITE" id="PS00792">
    <property type="entry name" value="DHPS_1"/>
    <property type="match status" value="1"/>
</dbReference>
<dbReference type="PANTHER" id="PTHR20941">
    <property type="entry name" value="FOLATE SYNTHESIS PROTEINS"/>
    <property type="match status" value="1"/>
</dbReference>
<evidence type="ECO:0000256" key="11">
    <source>
        <dbReference type="ARBA" id="ARBA00030193"/>
    </source>
</evidence>
<evidence type="ECO:0000256" key="6">
    <source>
        <dbReference type="ARBA" id="ARBA00016919"/>
    </source>
</evidence>
<name>A0A239MWU8_9ACTN</name>
<dbReference type="GO" id="GO:0046656">
    <property type="term" value="P:folic acid biosynthetic process"/>
    <property type="evidence" value="ECO:0007669"/>
    <property type="project" value="UniProtKB-KW"/>
</dbReference>
<evidence type="ECO:0000256" key="4">
    <source>
        <dbReference type="ARBA" id="ARBA00009503"/>
    </source>
</evidence>
<dbReference type="InterPro" id="IPR006390">
    <property type="entry name" value="DHP_synth_dom"/>
</dbReference>
<accession>A0A239MWU8</accession>
<evidence type="ECO:0000256" key="2">
    <source>
        <dbReference type="ARBA" id="ARBA00001946"/>
    </source>
</evidence>
<comment type="pathway">
    <text evidence="3 12">Cofactor biosynthesis; tetrahydrofolate biosynthesis; 7,8-dihydrofolate from 2-amino-4-hydroxy-6-hydroxymethyl-7,8-dihydropteridine diphosphate and 4-aminobenzoate: step 1/2.</text>
</comment>
<feature type="region of interest" description="Disordered" evidence="13">
    <location>
        <begin position="286"/>
        <end position="311"/>
    </location>
</feature>
<evidence type="ECO:0000256" key="10">
    <source>
        <dbReference type="ARBA" id="ARBA00022909"/>
    </source>
</evidence>
<dbReference type="NCBIfam" id="TIGR01496">
    <property type="entry name" value="DHPS"/>
    <property type="match status" value="1"/>
</dbReference>